<proteinExistence type="predicted"/>
<dbReference type="AlphaFoldDB" id="A0A9P9HVT6"/>
<organism evidence="1 2">
    <name type="scientific">Fusarium solani</name>
    <name type="common">Filamentous fungus</name>
    <dbReference type="NCBI Taxonomy" id="169388"/>
    <lineage>
        <taxon>Eukaryota</taxon>
        <taxon>Fungi</taxon>
        <taxon>Dikarya</taxon>
        <taxon>Ascomycota</taxon>
        <taxon>Pezizomycotina</taxon>
        <taxon>Sordariomycetes</taxon>
        <taxon>Hypocreomycetidae</taxon>
        <taxon>Hypocreales</taxon>
        <taxon>Nectriaceae</taxon>
        <taxon>Fusarium</taxon>
        <taxon>Fusarium solani species complex</taxon>
    </lineage>
</organism>
<evidence type="ECO:0000313" key="2">
    <source>
        <dbReference type="Proteomes" id="UP000736672"/>
    </source>
</evidence>
<accession>A0A9P9HVT6</accession>
<dbReference type="Proteomes" id="UP000736672">
    <property type="component" value="Unassembled WGS sequence"/>
</dbReference>
<evidence type="ECO:0000313" key="1">
    <source>
        <dbReference type="EMBL" id="KAH7264098.1"/>
    </source>
</evidence>
<gene>
    <name evidence="1" type="ORF">B0J15DRAFT_546864</name>
</gene>
<sequence length="74" mass="8561">MVREPGKEITTDADLSEREKESLYDLLERWTSAYDFIPLPILADKKKEQMSVPVGKFNDHLPITPMKRKKGQAE</sequence>
<reference evidence="1" key="1">
    <citation type="journal article" date="2021" name="Nat. Commun.">
        <title>Genetic determinants of endophytism in the Arabidopsis root mycobiome.</title>
        <authorList>
            <person name="Mesny F."/>
            <person name="Miyauchi S."/>
            <person name="Thiergart T."/>
            <person name="Pickel B."/>
            <person name="Atanasova L."/>
            <person name="Karlsson M."/>
            <person name="Huettel B."/>
            <person name="Barry K.W."/>
            <person name="Haridas S."/>
            <person name="Chen C."/>
            <person name="Bauer D."/>
            <person name="Andreopoulos W."/>
            <person name="Pangilinan J."/>
            <person name="LaButti K."/>
            <person name="Riley R."/>
            <person name="Lipzen A."/>
            <person name="Clum A."/>
            <person name="Drula E."/>
            <person name="Henrissat B."/>
            <person name="Kohler A."/>
            <person name="Grigoriev I.V."/>
            <person name="Martin F.M."/>
            <person name="Hacquard S."/>
        </authorList>
    </citation>
    <scope>NUCLEOTIDE SEQUENCE</scope>
    <source>
        <strain evidence="1">FSSC 5 MPI-SDFR-AT-0091</strain>
    </source>
</reference>
<dbReference type="EMBL" id="JAGTJS010000007">
    <property type="protein sequence ID" value="KAH7264098.1"/>
    <property type="molecule type" value="Genomic_DNA"/>
</dbReference>
<protein>
    <submittedName>
        <fullName evidence="1">Uncharacterized protein</fullName>
    </submittedName>
</protein>
<dbReference type="OrthoDB" id="5091123at2759"/>
<comment type="caution">
    <text evidence="1">The sequence shown here is derived from an EMBL/GenBank/DDBJ whole genome shotgun (WGS) entry which is preliminary data.</text>
</comment>
<name>A0A9P9HVT6_FUSSL</name>
<keyword evidence="2" id="KW-1185">Reference proteome</keyword>